<evidence type="ECO:0000313" key="2">
    <source>
        <dbReference type="Proteomes" id="UP000789920"/>
    </source>
</evidence>
<dbReference type="Proteomes" id="UP000789920">
    <property type="component" value="Unassembled WGS sequence"/>
</dbReference>
<feature type="non-terminal residue" evidence="1">
    <location>
        <position position="1"/>
    </location>
</feature>
<organism evidence="1 2">
    <name type="scientific">Racocetra persica</name>
    <dbReference type="NCBI Taxonomy" id="160502"/>
    <lineage>
        <taxon>Eukaryota</taxon>
        <taxon>Fungi</taxon>
        <taxon>Fungi incertae sedis</taxon>
        <taxon>Mucoromycota</taxon>
        <taxon>Glomeromycotina</taxon>
        <taxon>Glomeromycetes</taxon>
        <taxon>Diversisporales</taxon>
        <taxon>Gigasporaceae</taxon>
        <taxon>Racocetra</taxon>
    </lineage>
</organism>
<accession>A0ACA9RTM0</accession>
<feature type="non-terminal residue" evidence="1">
    <location>
        <position position="44"/>
    </location>
</feature>
<keyword evidence="2" id="KW-1185">Reference proteome</keyword>
<dbReference type="EMBL" id="CAJVQC010066625">
    <property type="protein sequence ID" value="CAG8806582.1"/>
    <property type="molecule type" value="Genomic_DNA"/>
</dbReference>
<proteinExistence type="predicted"/>
<name>A0ACA9RTM0_9GLOM</name>
<sequence>FDTQCNNREKVTEENDLESENEENMESVFMLVENKIFESWEAAN</sequence>
<gene>
    <name evidence="1" type="ORF">RPERSI_LOCUS22193</name>
</gene>
<reference evidence="1" key="1">
    <citation type="submission" date="2021-06" db="EMBL/GenBank/DDBJ databases">
        <authorList>
            <person name="Kallberg Y."/>
            <person name="Tangrot J."/>
            <person name="Rosling A."/>
        </authorList>
    </citation>
    <scope>NUCLEOTIDE SEQUENCE</scope>
    <source>
        <strain evidence="1">MA461A</strain>
    </source>
</reference>
<evidence type="ECO:0000313" key="1">
    <source>
        <dbReference type="EMBL" id="CAG8806582.1"/>
    </source>
</evidence>
<protein>
    <submittedName>
        <fullName evidence="1">9769_t:CDS:1</fullName>
    </submittedName>
</protein>
<comment type="caution">
    <text evidence="1">The sequence shown here is derived from an EMBL/GenBank/DDBJ whole genome shotgun (WGS) entry which is preliminary data.</text>
</comment>